<dbReference type="Proteomes" id="UP000324629">
    <property type="component" value="Unassembled WGS sequence"/>
</dbReference>
<gene>
    <name evidence="1" type="ORF">DEA37_0009908</name>
</gene>
<evidence type="ECO:0008006" key="3">
    <source>
        <dbReference type="Google" id="ProtNLM"/>
    </source>
</evidence>
<name>A0A5J4P299_9TREM</name>
<dbReference type="InterPro" id="IPR043128">
    <property type="entry name" value="Rev_trsase/Diguanyl_cyclase"/>
</dbReference>
<dbReference type="Gene3D" id="3.30.70.270">
    <property type="match status" value="1"/>
</dbReference>
<reference evidence="1 2" key="1">
    <citation type="journal article" date="2019" name="Gigascience">
        <title>Whole-genome sequence of the oriental lung fluke Paragonimus westermani.</title>
        <authorList>
            <person name="Oey H."/>
            <person name="Zakrzewski M."/>
            <person name="Narain K."/>
            <person name="Devi K.R."/>
            <person name="Agatsuma T."/>
            <person name="Nawaratna S."/>
            <person name="Gobert G.N."/>
            <person name="Jones M.K."/>
            <person name="Ragan M.A."/>
            <person name="McManus D.P."/>
            <person name="Krause L."/>
        </authorList>
    </citation>
    <scope>NUCLEOTIDE SEQUENCE [LARGE SCALE GENOMIC DNA]</scope>
    <source>
        <strain evidence="1 2">IND2009</strain>
    </source>
</reference>
<dbReference type="SUPFAM" id="SSF56672">
    <property type="entry name" value="DNA/RNA polymerases"/>
    <property type="match status" value="1"/>
</dbReference>
<comment type="caution">
    <text evidence="1">The sequence shown here is derived from an EMBL/GenBank/DDBJ whole genome shotgun (WGS) entry which is preliminary data.</text>
</comment>
<dbReference type="CDD" id="cd01647">
    <property type="entry name" value="RT_LTR"/>
    <property type="match status" value="1"/>
</dbReference>
<dbReference type="Gene3D" id="3.10.10.10">
    <property type="entry name" value="HIV Type 1 Reverse Transcriptase, subunit A, domain 1"/>
    <property type="match status" value="1"/>
</dbReference>
<dbReference type="EMBL" id="QNGE01000204">
    <property type="protein sequence ID" value="KAA3681428.1"/>
    <property type="molecule type" value="Genomic_DNA"/>
</dbReference>
<evidence type="ECO:0000313" key="1">
    <source>
        <dbReference type="EMBL" id="KAA3681428.1"/>
    </source>
</evidence>
<dbReference type="PANTHER" id="PTHR24559:SF444">
    <property type="entry name" value="REVERSE TRANSCRIPTASE DOMAIN-CONTAINING PROTEIN"/>
    <property type="match status" value="1"/>
</dbReference>
<accession>A0A5J4P299</accession>
<dbReference type="AlphaFoldDB" id="A0A5J4P299"/>
<evidence type="ECO:0000313" key="2">
    <source>
        <dbReference type="Proteomes" id="UP000324629"/>
    </source>
</evidence>
<dbReference type="InterPro" id="IPR043502">
    <property type="entry name" value="DNA/RNA_pol_sf"/>
</dbReference>
<keyword evidence="2" id="KW-1185">Reference proteome</keyword>
<protein>
    <recommendedName>
        <fullName evidence="3">Reverse transcriptase domain-containing protein</fullName>
    </recommendedName>
</protein>
<sequence length="270" mass="30233">MGLRKRDQQNRFILKPAEKLSVALTKARGCEALEQLDEMGAAEDLICLVFCQQSLTSEPLPRRNYPAVPVGGECCYCKRFGRRAQHCGHNPPTGSRSPKVDLKKGRPAEVCSTVDSKAKAPFEIEVLVPLGSDENLQRVTTQPIHSLSEFKDVFALGYDALGRTSLVQREIDTLDHRPIRQAPQRLPVHYDTMITEMLEKRIIRPSASPWSSSIVLVGKKNGALRLCVNYRKIHKITAKDSFPIPRIDVTLDALHGAQWFSTLDLASGYW</sequence>
<organism evidence="1 2">
    <name type="scientific">Paragonimus westermani</name>
    <dbReference type="NCBI Taxonomy" id="34504"/>
    <lineage>
        <taxon>Eukaryota</taxon>
        <taxon>Metazoa</taxon>
        <taxon>Spiralia</taxon>
        <taxon>Lophotrochozoa</taxon>
        <taxon>Platyhelminthes</taxon>
        <taxon>Trematoda</taxon>
        <taxon>Digenea</taxon>
        <taxon>Plagiorchiida</taxon>
        <taxon>Troglotremata</taxon>
        <taxon>Troglotrematidae</taxon>
        <taxon>Paragonimus</taxon>
    </lineage>
</organism>
<dbReference type="InterPro" id="IPR053134">
    <property type="entry name" value="RNA-dir_DNA_polymerase"/>
</dbReference>
<dbReference type="PANTHER" id="PTHR24559">
    <property type="entry name" value="TRANSPOSON TY3-I GAG-POL POLYPROTEIN"/>
    <property type="match status" value="1"/>
</dbReference>
<proteinExistence type="predicted"/>